<dbReference type="GO" id="GO:0016491">
    <property type="term" value="F:oxidoreductase activity"/>
    <property type="evidence" value="ECO:0007669"/>
    <property type="project" value="TreeGrafter"/>
</dbReference>
<dbReference type="Gene3D" id="3.40.50.720">
    <property type="entry name" value="NAD(P)-binding Rossmann-like Domain"/>
    <property type="match status" value="1"/>
</dbReference>
<gene>
    <name evidence="1" type="ORF">Satyrvirus31_2</name>
</gene>
<name>A0A3G5AEX8_9VIRU</name>
<organism evidence="1">
    <name type="scientific">Satyrvirus sp</name>
    <dbReference type="NCBI Taxonomy" id="2487771"/>
    <lineage>
        <taxon>Viruses</taxon>
        <taxon>Varidnaviria</taxon>
        <taxon>Bamfordvirae</taxon>
        <taxon>Nucleocytoviricota</taxon>
        <taxon>Megaviricetes</taxon>
        <taxon>Imitervirales</taxon>
        <taxon>Mimiviridae</taxon>
        <taxon>Megamimivirinae</taxon>
    </lineage>
</organism>
<reference evidence="1" key="1">
    <citation type="submission" date="2018-10" db="EMBL/GenBank/DDBJ databases">
        <title>Hidden diversity of soil giant viruses.</title>
        <authorList>
            <person name="Schulz F."/>
            <person name="Alteio L."/>
            <person name="Goudeau D."/>
            <person name="Ryan E.M."/>
            <person name="Malmstrom R.R."/>
            <person name="Blanchard J."/>
            <person name="Woyke T."/>
        </authorList>
    </citation>
    <scope>NUCLEOTIDE SEQUENCE</scope>
    <source>
        <strain evidence="1">SAV1</strain>
    </source>
</reference>
<dbReference type="InterPro" id="IPR002347">
    <property type="entry name" value="SDR_fam"/>
</dbReference>
<dbReference type="InterPro" id="IPR051468">
    <property type="entry name" value="Fungal_SecMetab_SDRs"/>
</dbReference>
<dbReference type="InterPro" id="IPR036291">
    <property type="entry name" value="NAD(P)-bd_dom_sf"/>
</dbReference>
<protein>
    <submittedName>
        <fullName evidence="1">Dehydrogenase/oxidoreductase</fullName>
    </submittedName>
</protein>
<sequence length="600" mass="70543">MYHIIHPLEICECSKTDSPNLSTADIDWAINLLNNCNEYYILKNLYTDLFGNKLKILLSVIPSNMLLNMYHKYNFLKNRITPELLEYIIYKSSKRIFIKSGNKEDFYCELFDITNHFNEKYNFTDKYFLKRLEIVKSDIQKIVKDFNWNNYYIGGETILVLASTKFRNLCDLESVQIILYPKTYQKSQILKYKIKNYSINIYPKIITFDKIIVYLESVVYDDKLWCKLELYQQLELENENINIRPRQPINKSLTLPLQINPKRIFINCYMCGKRYDEDLSQHNKRLCLHCDKFNFGKRILTADLKGCVAFVTGIRQKIGFRVAHKLLKCGATVIGTTRYRNAALYNYAHMEDYDSWKDRLIIYKCDFLNMAEVIKMVDFLKSQKINILINNAAQTIKMPVIYYEKLNELENLLENKMLESGLKEITNIGSPILDIGSTKFNSFGDLEIDPGKNSSWNQRIDELSTSEIMETVIINQTIPLLLVNQLKNCMAKPRFIINVTAREGFFNKKKNSHHVHVNMCKAALNMMVRTLYEEKENHQYVYSINPGYVSGVYPNYDSYPLTDIDGASRILDPIIQFYNKTPLPKEKQWIFLSNYRPDIF</sequence>
<proteinExistence type="predicted"/>
<dbReference type="EMBL" id="MK072467">
    <property type="protein sequence ID" value="AYV85688.1"/>
    <property type="molecule type" value="Genomic_DNA"/>
</dbReference>
<evidence type="ECO:0000313" key="1">
    <source>
        <dbReference type="EMBL" id="AYV85688.1"/>
    </source>
</evidence>
<accession>A0A3G5AEX8</accession>
<dbReference type="SUPFAM" id="SSF51735">
    <property type="entry name" value="NAD(P)-binding Rossmann-fold domains"/>
    <property type="match status" value="1"/>
</dbReference>
<dbReference type="PANTHER" id="PTHR43544">
    <property type="entry name" value="SHORT-CHAIN DEHYDROGENASE/REDUCTASE"/>
    <property type="match status" value="1"/>
</dbReference>
<dbReference type="Pfam" id="PF00106">
    <property type="entry name" value="adh_short"/>
    <property type="match status" value="1"/>
</dbReference>
<dbReference type="PANTHER" id="PTHR43544:SF10">
    <property type="entry name" value="SHORT-CHAIN DEHYDROGENASE_REDUCTASE FAMILY PROTEIN"/>
    <property type="match status" value="1"/>
</dbReference>